<dbReference type="Gene3D" id="3.30.710.10">
    <property type="entry name" value="Potassium Channel Kv1.1, Chain A"/>
    <property type="match status" value="1"/>
</dbReference>
<dbReference type="Pfam" id="PF09494">
    <property type="entry name" value="Slx4"/>
    <property type="match status" value="1"/>
</dbReference>
<evidence type="ECO:0000256" key="2">
    <source>
        <dbReference type="ARBA" id="ARBA00006661"/>
    </source>
</evidence>
<evidence type="ECO:0000256" key="5">
    <source>
        <dbReference type="ARBA" id="ARBA00023204"/>
    </source>
</evidence>
<protein>
    <recommendedName>
        <fullName evidence="7">Structure-specific endonuclease subunit SLX4</fullName>
    </recommendedName>
</protein>
<evidence type="ECO:0000313" key="9">
    <source>
        <dbReference type="EMBL" id="CDW59831.1"/>
    </source>
</evidence>
<dbReference type="GO" id="GO:0033557">
    <property type="term" value="C:Slx1-Slx4 complex"/>
    <property type="evidence" value="ECO:0007669"/>
    <property type="project" value="InterPro"/>
</dbReference>
<feature type="region of interest" description="Disordered" evidence="8">
    <location>
        <begin position="136"/>
        <end position="163"/>
    </location>
</feature>
<proteinExistence type="inferred from homology"/>
<comment type="subcellular location">
    <subcellularLocation>
        <location evidence="1">Nucleus</location>
    </subcellularLocation>
</comment>
<organism evidence="9 10">
    <name type="scientific">Trichuris trichiura</name>
    <name type="common">Whipworm</name>
    <name type="synonym">Trichocephalus trichiurus</name>
    <dbReference type="NCBI Taxonomy" id="36087"/>
    <lineage>
        <taxon>Eukaryota</taxon>
        <taxon>Metazoa</taxon>
        <taxon>Ecdysozoa</taxon>
        <taxon>Nematoda</taxon>
        <taxon>Enoplea</taxon>
        <taxon>Dorylaimia</taxon>
        <taxon>Trichinellida</taxon>
        <taxon>Trichuridae</taxon>
        <taxon>Trichuris</taxon>
    </lineage>
</organism>
<evidence type="ECO:0000256" key="4">
    <source>
        <dbReference type="ARBA" id="ARBA00023172"/>
    </source>
</evidence>
<keyword evidence="10" id="KW-1185">Reference proteome</keyword>
<dbReference type="Proteomes" id="UP000030665">
    <property type="component" value="Unassembled WGS sequence"/>
</dbReference>
<dbReference type="PANTHER" id="PTHR21541:SF3">
    <property type="entry name" value="STRUCTURE-SPECIFIC ENDONUCLEASE SUBUNIT SLX4"/>
    <property type="match status" value="1"/>
</dbReference>
<dbReference type="PANTHER" id="PTHR21541">
    <property type="entry name" value="BTB POZ DOMAIN CONTAINING 12"/>
    <property type="match status" value="1"/>
</dbReference>
<keyword evidence="3" id="KW-0227">DNA damage</keyword>
<evidence type="ECO:0000256" key="3">
    <source>
        <dbReference type="ARBA" id="ARBA00022763"/>
    </source>
</evidence>
<dbReference type="OrthoDB" id="1931232at2759"/>
<dbReference type="GO" id="GO:0006260">
    <property type="term" value="P:DNA replication"/>
    <property type="evidence" value="ECO:0007669"/>
    <property type="project" value="InterPro"/>
</dbReference>
<dbReference type="GO" id="GO:0000712">
    <property type="term" value="P:resolution of meiotic recombination intermediates"/>
    <property type="evidence" value="ECO:0007669"/>
    <property type="project" value="TreeGrafter"/>
</dbReference>
<dbReference type="EMBL" id="HG806750">
    <property type="protein sequence ID" value="CDW59831.1"/>
    <property type="molecule type" value="Genomic_DNA"/>
</dbReference>
<dbReference type="CDD" id="cd18186">
    <property type="entry name" value="BTB_POZ_ZBTB_KLHL-like"/>
    <property type="match status" value="1"/>
</dbReference>
<keyword evidence="4" id="KW-0233">DNA recombination</keyword>
<evidence type="ECO:0000313" key="10">
    <source>
        <dbReference type="Proteomes" id="UP000030665"/>
    </source>
</evidence>
<evidence type="ECO:0000256" key="7">
    <source>
        <dbReference type="ARBA" id="ARBA00029496"/>
    </source>
</evidence>
<keyword evidence="6" id="KW-0539">Nucleus</keyword>
<dbReference type="InterPro" id="IPR011333">
    <property type="entry name" value="SKP1/BTB/POZ_sf"/>
</dbReference>
<feature type="compositionally biased region" description="Polar residues" evidence="8">
    <location>
        <begin position="503"/>
        <end position="524"/>
    </location>
</feature>
<gene>
    <name evidence="9" type="ORF">TTRE_0000817201</name>
</gene>
<accession>A0A077ZHM4</accession>
<evidence type="ECO:0000256" key="6">
    <source>
        <dbReference type="ARBA" id="ARBA00023242"/>
    </source>
</evidence>
<dbReference type="InterPro" id="IPR018574">
    <property type="entry name" value="Structure-sp_endonuc_su_Slx4"/>
</dbReference>
<dbReference type="CDD" id="cd22999">
    <property type="entry name" value="SAP_SLX4"/>
    <property type="match status" value="1"/>
</dbReference>
<evidence type="ECO:0000256" key="8">
    <source>
        <dbReference type="SAM" id="MobiDB-lite"/>
    </source>
</evidence>
<dbReference type="AlphaFoldDB" id="A0A077ZHM4"/>
<reference evidence="9" key="1">
    <citation type="submission" date="2014-01" db="EMBL/GenBank/DDBJ databases">
        <authorList>
            <person name="Aslett M."/>
        </authorList>
    </citation>
    <scope>NUCLEOTIDE SEQUENCE</scope>
</reference>
<feature type="region of interest" description="Disordered" evidence="8">
    <location>
        <begin position="501"/>
        <end position="529"/>
    </location>
</feature>
<sequence>MSKKTVSLAEDILFSGSYRLEESSDFFESPPAPSASSTMAISAETCPACAKGLDHYTVIQRRQHINNCLDSEANRKSLLRKRELWMQTTDCPLCCKPLNSGPFRQAHLKQCGKAHKVPPSELLRLMQIQEKIAETRKQSGLSHTKLKKPTISSVRNETASREKDVPKTVFDEQVHLAQALSRSLLEKELPEMVLPTSSKCLKQTLLQTKLEMSSPKTRLGILEARLSDLLVHCLSSYETQEKISKPKYLWPSFESDGPVYTPPVMADENHAEEVASEKAEEPKNKLIALQKQRIELLLSDMSSLLGSDTDMDVEMFCGPGFERCNAHSLILKSRCPSLLKCASKQPSGRYDLFLPEITVDCMRIFLRYLYFADDEFFNSLPHDTVVEVLQRFPPSGWNCEVTGSQTEQQSHGVSCIPAERDNTDDAASENHNFVNSLLNREYDVGCALEDDMVIDLTADEPAYSDGIRSSLNVEAYGNSTNEIDSVRVGVGVENAFSKASEVQDYNTSPKAESLQNSATTASTEQPRRKDWSAQSFFGVETLSLDNSAGDIFDQGSFKATDNSIICSSVEYCHQLSPEIAMQTCKGESRTGSPLPKIGTEVCKKSTVQVDAVSVAKTNFSSPLARMSRKLVKNAILRTPVMQKLNQQGVMVIKTKNVTPALDLTQVATPELHVKLRRYGVRALPKRKAVAVLERIYNETHPYVHENGSIEVPAVKPPVIRRKRRAKEDLSNKETSPEKCNKPDVIEECSLHELSEERISLEESFIPCAPTLNSPKKKVSRASRFWFVIFLQDSVSDDDTLRQLLISNADIYEDILTYKPLNLKNVHRRLRQGGARCSLKNLLNYLDAQCITFSMKKFDEEQ</sequence>
<dbReference type="STRING" id="36087.A0A077ZHM4"/>
<dbReference type="SUPFAM" id="SSF54695">
    <property type="entry name" value="POZ domain"/>
    <property type="match status" value="1"/>
</dbReference>
<comment type="similarity">
    <text evidence="2">Belongs to the SLX4 family.</text>
</comment>
<name>A0A077ZHM4_TRITR</name>
<evidence type="ECO:0000256" key="1">
    <source>
        <dbReference type="ARBA" id="ARBA00004123"/>
    </source>
</evidence>
<reference evidence="9" key="2">
    <citation type="submission" date="2014-03" db="EMBL/GenBank/DDBJ databases">
        <title>The whipworm genome and dual-species transcriptomics of an intimate host-pathogen interaction.</title>
        <authorList>
            <person name="Foth B.J."/>
            <person name="Tsai I.J."/>
            <person name="Reid A.J."/>
            <person name="Bancroft A.J."/>
            <person name="Nichol S."/>
            <person name="Tracey A."/>
            <person name="Holroyd N."/>
            <person name="Cotton J.A."/>
            <person name="Stanley E.J."/>
            <person name="Zarowiecki M."/>
            <person name="Liu J.Z."/>
            <person name="Huckvale T."/>
            <person name="Cooper P.J."/>
            <person name="Grencis R.K."/>
            <person name="Berriman M."/>
        </authorList>
    </citation>
    <scope>NUCLEOTIDE SEQUENCE [LARGE SCALE GENOMIC DNA]</scope>
</reference>
<dbReference type="GO" id="GO:0006281">
    <property type="term" value="P:DNA repair"/>
    <property type="evidence" value="ECO:0007669"/>
    <property type="project" value="UniProtKB-KW"/>
</dbReference>
<keyword evidence="5" id="KW-0234">DNA repair</keyword>